<feature type="region of interest" description="Disordered" evidence="1">
    <location>
        <begin position="14"/>
        <end position="39"/>
    </location>
</feature>
<sequence>MWWVTWLKTGLRARTPQTRAGEGARRATSSSSSSMMEARRKESTVELAALGKFGKFRALWLKPLLNVGDDVAHSFSGKISAPHLVCKLSFSRRPASLHQRGRPAPPRTTHDTASLALNDRRQQGGGGFVGEVREGRLGAHEPPSSPALAFPAPCSLAYPPPPTCSHPQPQSLRAHVPLARALASPAQSLRAHVPPACALASPAQSLHAHVPAACALASSAACTLASPAPCALAYQPPTYALASLAVALARSWTSALRSAHVRTSHLRARAPATYGLASPALALACARSSPCALAYETPAC</sequence>
<gene>
    <name evidence="2" type="ORF">PLICRDRAFT_180391</name>
</gene>
<evidence type="ECO:0000313" key="2">
    <source>
        <dbReference type="EMBL" id="KII83487.1"/>
    </source>
</evidence>
<proteinExistence type="predicted"/>
<evidence type="ECO:0000256" key="1">
    <source>
        <dbReference type="SAM" id="MobiDB-lite"/>
    </source>
</evidence>
<dbReference type="Proteomes" id="UP000053263">
    <property type="component" value="Unassembled WGS sequence"/>
</dbReference>
<organism evidence="2 3">
    <name type="scientific">Plicaturopsis crispa FD-325 SS-3</name>
    <dbReference type="NCBI Taxonomy" id="944288"/>
    <lineage>
        <taxon>Eukaryota</taxon>
        <taxon>Fungi</taxon>
        <taxon>Dikarya</taxon>
        <taxon>Basidiomycota</taxon>
        <taxon>Agaricomycotina</taxon>
        <taxon>Agaricomycetes</taxon>
        <taxon>Agaricomycetidae</taxon>
        <taxon>Amylocorticiales</taxon>
        <taxon>Amylocorticiaceae</taxon>
        <taxon>Plicatura</taxon>
        <taxon>Plicaturopsis crispa</taxon>
    </lineage>
</organism>
<dbReference type="HOGENOM" id="CLU_927866_0_0_1"/>
<dbReference type="AlphaFoldDB" id="A0A0C9SQ94"/>
<accession>A0A0C9SQ94</accession>
<dbReference type="EMBL" id="KN832577">
    <property type="protein sequence ID" value="KII83487.1"/>
    <property type="molecule type" value="Genomic_DNA"/>
</dbReference>
<name>A0A0C9SQ94_PLICR</name>
<keyword evidence="3" id="KW-1185">Reference proteome</keyword>
<reference evidence="2 3" key="1">
    <citation type="submission" date="2014-06" db="EMBL/GenBank/DDBJ databases">
        <title>Evolutionary Origins and Diversification of the Mycorrhizal Mutualists.</title>
        <authorList>
            <consortium name="DOE Joint Genome Institute"/>
            <consortium name="Mycorrhizal Genomics Consortium"/>
            <person name="Kohler A."/>
            <person name="Kuo A."/>
            <person name="Nagy L.G."/>
            <person name="Floudas D."/>
            <person name="Copeland A."/>
            <person name="Barry K.W."/>
            <person name="Cichocki N."/>
            <person name="Veneault-Fourrey C."/>
            <person name="LaButti K."/>
            <person name="Lindquist E.A."/>
            <person name="Lipzen A."/>
            <person name="Lundell T."/>
            <person name="Morin E."/>
            <person name="Murat C."/>
            <person name="Riley R."/>
            <person name="Ohm R."/>
            <person name="Sun H."/>
            <person name="Tunlid A."/>
            <person name="Henrissat B."/>
            <person name="Grigoriev I.V."/>
            <person name="Hibbett D.S."/>
            <person name="Martin F."/>
        </authorList>
    </citation>
    <scope>NUCLEOTIDE SEQUENCE [LARGE SCALE GENOMIC DNA]</scope>
    <source>
        <strain evidence="2 3">FD-325 SS-3</strain>
    </source>
</reference>
<feature type="compositionally biased region" description="Low complexity" evidence="1">
    <location>
        <begin position="18"/>
        <end position="36"/>
    </location>
</feature>
<protein>
    <submittedName>
        <fullName evidence="2">Uncharacterized protein</fullName>
    </submittedName>
</protein>
<evidence type="ECO:0000313" key="3">
    <source>
        <dbReference type="Proteomes" id="UP000053263"/>
    </source>
</evidence>